<name>A0AAJ8DYS8_ASPNG</name>
<feature type="compositionally biased region" description="Basic and acidic residues" evidence="1">
    <location>
        <begin position="149"/>
        <end position="159"/>
    </location>
</feature>
<proteinExistence type="predicted"/>
<evidence type="ECO:0000313" key="3">
    <source>
        <dbReference type="RefSeq" id="XP_059600697.1"/>
    </source>
</evidence>
<evidence type="ECO:0000256" key="1">
    <source>
        <dbReference type="SAM" id="MobiDB-lite"/>
    </source>
</evidence>
<feature type="compositionally biased region" description="Basic and acidic residues" evidence="1">
    <location>
        <begin position="104"/>
        <end position="115"/>
    </location>
</feature>
<dbReference type="RefSeq" id="XP_059600697.1">
    <property type="nucleotide sequence ID" value="XM_059747758.1"/>
</dbReference>
<reference evidence="3" key="1">
    <citation type="submission" date="2025-02" db="EMBL/GenBank/DDBJ databases">
        <authorList>
            <consortium name="NCBI Genome Project"/>
        </authorList>
    </citation>
    <scope>NUCLEOTIDE SEQUENCE</scope>
</reference>
<organism evidence="3">
    <name type="scientific">Aspergillus niger</name>
    <dbReference type="NCBI Taxonomy" id="5061"/>
    <lineage>
        <taxon>Eukaryota</taxon>
        <taxon>Fungi</taxon>
        <taxon>Dikarya</taxon>
        <taxon>Ascomycota</taxon>
        <taxon>Pezizomycotina</taxon>
        <taxon>Eurotiomycetes</taxon>
        <taxon>Eurotiomycetidae</taxon>
        <taxon>Eurotiales</taxon>
        <taxon>Aspergillaceae</taxon>
        <taxon>Aspergillus</taxon>
        <taxon>Aspergillus subgen. Circumdati</taxon>
    </lineage>
</organism>
<dbReference type="PANTHER" id="PTHR23389:SF21">
    <property type="entry name" value="ATPASE FAMILY AAA DOMAIN-CONTAINING PROTEIN 5"/>
    <property type="match status" value="1"/>
</dbReference>
<dbReference type="Gene3D" id="3.40.50.300">
    <property type="entry name" value="P-loop containing nucleotide triphosphate hydrolases"/>
    <property type="match status" value="1"/>
</dbReference>
<feature type="compositionally biased region" description="Polar residues" evidence="1">
    <location>
        <begin position="302"/>
        <end position="311"/>
    </location>
</feature>
<feature type="region of interest" description="Disordered" evidence="1">
    <location>
        <begin position="252"/>
        <end position="326"/>
    </location>
</feature>
<feature type="compositionally biased region" description="Polar residues" evidence="1">
    <location>
        <begin position="846"/>
        <end position="861"/>
    </location>
</feature>
<feature type="compositionally biased region" description="Basic and acidic residues" evidence="1">
    <location>
        <begin position="288"/>
        <end position="301"/>
    </location>
</feature>
<dbReference type="SMART" id="SM00382">
    <property type="entry name" value="AAA"/>
    <property type="match status" value="1"/>
</dbReference>
<feature type="region of interest" description="Disordered" evidence="1">
    <location>
        <begin position="23"/>
        <end position="187"/>
    </location>
</feature>
<dbReference type="AlphaFoldDB" id="A0AAJ8DYS8"/>
<gene>
    <name evidence="3" type="ORF">An04g09260</name>
</gene>
<dbReference type="PANTHER" id="PTHR23389">
    <property type="entry name" value="CHROMOSOME TRANSMISSION FIDELITY FACTOR 18"/>
    <property type="match status" value="1"/>
</dbReference>
<accession>A0AAJ8DYS8</accession>
<dbReference type="GeneID" id="4991330"/>
<feature type="compositionally biased region" description="Polar residues" evidence="1">
    <location>
        <begin position="266"/>
        <end position="276"/>
    </location>
</feature>
<reference evidence="3" key="2">
    <citation type="submission" date="2025-08" db="UniProtKB">
        <authorList>
            <consortium name="RefSeq"/>
        </authorList>
    </citation>
    <scope>IDENTIFICATION</scope>
</reference>
<dbReference type="InterPro" id="IPR003593">
    <property type="entry name" value="AAA+_ATPase"/>
</dbReference>
<feature type="region of interest" description="Disordered" evidence="1">
    <location>
        <begin position="510"/>
        <end position="534"/>
    </location>
</feature>
<sequence>MAMGQGEQRAIHPFFRRELGIATGPIGQTPVSNHSYEGPELLHKQSPSNHVPPLSSCPEPSATPVATLDHDPNASRRKRRKTDKEKSDPTSSGQGSVMSYVISKDARSSQDKDTPSAETESAITAEDGPGPQEPKADTESATPASEGLDATKQEPDHQESAVGVTNEPVAERRSPRQKTIKLNPNGKLLASPVAVKFEDKPKKTRASKRSKVDSQKLAGLESKIVIIRYGMEGNAREQVGKLVNEILAGQKKHETSKKVSQPVAPASSTVAQQPQRPTHPFFLKKPTRKPDTIDSQCREPDTTNSQPSAGTGLTARPFPGQDTASAAVPSTTFTSFKHRRSRFPEPIQPIWPPRDLVHVRGIEHNTRNTATSEPVVRDLKKAKMAAISIHDNESVLVHQIRKYSSDSPQSLRIPSRHVASGKVIQTAVTRQLSASSHDKKTLMGACHPALKRLHSSLPCSMTPFDQGAFETLNWTQKYAPQSADQVLQTSKEAYMLRDWLKFLMVTTVDTGKSSKGDEKSRKSTEEKKRKRRKKENLDGFIVSSEDEAYELDPVNESDDELAGDVTTKRTLVRSNDWSLSSKSGADRARVSNAILLSGPPGCGKTASVYAVAKELDSEVFEINPGNRRSARDIVERVGDMTRNHLVHNAKTGEKQSLILLEEADILFEEDKQFWSGVMTLINQSKRPIIITCNDENLIPLQDIGFHAILRYRAPPLDLAVDYTLLLAANEGHMLKRNAVEDLYAGNGRDLRRTVMELGFWCQIAVGSEKSGLDWIIDRWPRGSDLDQNGDPLRVLSLNTYEPHMGWFSRDILMCNGVDADIETQHEAFNWWQLSTQESESMADAKSNLSKSPLNPVSATTNTERIDQLRQASEFMDMKSDLDILGSCCSIEAKLVSHGVTVIPYTITRR</sequence>
<protein>
    <recommendedName>
        <fullName evidence="2">AAA+ ATPase domain-containing protein</fullName>
    </recommendedName>
</protein>
<dbReference type="KEGG" id="ang:An04g09260"/>
<evidence type="ECO:0000259" key="2">
    <source>
        <dbReference type="SMART" id="SM00382"/>
    </source>
</evidence>
<dbReference type="CDD" id="cd00009">
    <property type="entry name" value="AAA"/>
    <property type="match status" value="1"/>
</dbReference>
<feature type="domain" description="AAA+ ATPase" evidence="2">
    <location>
        <begin position="590"/>
        <end position="726"/>
    </location>
</feature>
<dbReference type="InterPro" id="IPR027417">
    <property type="entry name" value="P-loop_NTPase"/>
</dbReference>
<feature type="region of interest" description="Disordered" evidence="1">
    <location>
        <begin position="841"/>
        <end position="861"/>
    </location>
</feature>
<dbReference type="SUPFAM" id="SSF52540">
    <property type="entry name" value="P-loop containing nucleoside triphosphate hydrolases"/>
    <property type="match status" value="1"/>
</dbReference>
<dbReference type="InterPro" id="IPR003959">
    <property type="entry name" value="ATPase_AAA_core"/>
</dbReference>
<feature type="compositionally biased region" description="Basic and acidic residues" evidence="1">
    <location>
        <begin position="512"/>
        <end position="527"/>
    </location>
</feature>
<dbReference type="Pfam" id="PF00004">
    <property type="entry name" value="AAA"/>
    <property type="match status" value="1"/>
</dbReference>